<evidence type="ECO:0000256" key="1">
    <source>
        <dbReference type="SAM" id="Phobius"/>
    </source>
</evidence>
<dbReference type="EMBL" id="RCBY01000001">
    <property type="protein sequence ID" value="RQH57617.1"/>
    <property type="molecule type" value="Genomic_DNA"/>
</dbReference>
<reference evidence="2 3" key="1">
    <citation type="journal article" date="2018" name="ACS Chem. Biol.">
        <title>Ketoreductase domain dysfunction expands chemodiversity: malyngamide biosynthesis in the cyanobacterium Okeania hirsuta.</title>
        <authorList>
            <person name="Moss N.A."/>
            <person name="Leao T."/>
            <person name="Rankin M."/>
            <person name="McCullough T.M."/>
            <person name="Qu P."/>
            <person name="Korobeynikov A."/>
            <person name="Smith J.L."/>
            <person name="Gerwick L."/>
            <person name="Gerwick W.H."/>
        </authorList>
    </citation>
    <scope>NUCLEOTIDE SEQUENCE [LARGE SCALE GENOMIC DNA]</scope>
    <source>
        <strain evidence="2 3">PAB10Feb10-1</strain>
    </source>
</reference>
<comment type="caution">
    <text evidence="2">The sequence shown here is derived from an EMBL/GenBank/DDBJ whole genome shotgun (WGS) entry which is preliminary data.</text>
</comment>
<dbReference type="AlphaFoldDB" id="A0A3N6PM79"/>
<keyword evidence="1" id="KW-1133">Transmembrane helix</keyword>
<feature type="transmembrane region" description="Helical" evidence="1">
    <location>
        <begin position="39"/>
        <end position="59"/>
    </location>
</feature>
<keyword evidence="1" id="KW-0812">Transmembrane</keyword>
<name>A0A3N6PM79_9CYAN</name>
<evidence type="ECO:0000313" key="3">
    <source>
        <dbReference type="Proteomes" id="UP000269154"/>
    </source>
</evidence>
<gene>
    <name evidence="2" type="ORF">D5R40_00360</name>
</gene>
<proteinExistence type="predicted"/>
<protein>
    <submittedName>
        <fullName evidence="2">Uncharacterized protein</fullName>
    </submittedName>
</protein>
<accession>A0A3N6PM79</accession>
<evidence type="ECO:0000313" key="2">
    <source>
        <dbReference type="EMBL" id="RQH57617.1"/>
    </source>
</evidence>
<feature type="transmembrane region" description="Helical" evidence="1">
    <location>
        <begin position="7"/>
        <end position="27"/>
    </location>
</feature>
<keyword evidence="3" id="KW-1185">Reference proteome</keyword>
<keyword evidence="1" id="KW-0472">Membrane</keyword>
<sequence length="76" mass="8376">MYGYAALVNIVLNGVLIPIFGSIGAAITTSLTMAMWNIWLSFLVIKHLGIYPSVFYSFFAKRGSRKSGEIIDDLCV</sequence>
<organism evidence="2 3">
    <name type="scientific">Okeania hirsuta</name>
    <dbReference type="NCBI Taxonomy" id="1458930"/>
    <lineage>
        <taxon>Bacteria</taxon>
        <taxon>Bacillati</taxon>
        <taxon>Cyanobacteriota</taxon>
        <taxon>Cyanophyceae</taxon>
        <taxon>Oscillatoriophycideae</taxon>
        <taxon>Oscillatoriales</taxon>
        <taxon>Microcoleaceae</taxon>
        <taxon>Okeania</taxon>
    </lineage>
</organism>
<dbReference type="OrthoDB" id="9800982at2"/>
<dbReference type="Proteomes" id="UP000269154">
    <property type="component" value="Unassembled WGS sequence"/>
</dbReference>